<dbReference type="OrthoDB" id="5868242at2759"/>
<organism evidence="2 3">
    <name type="scientific">Bursaphelenchus okinawaensis</name>
    <dbReference type="NCBI Taxonomy" id="465554"/>
    <lineage>
        <taxon>Eukaryota</taxon>
        <taxon>Metazoa</taxon>
        <taxon>Ecdysozoa</taxon>
        <taxon>Nematoda</taxon>
        <taxon>Chromadorea</taxon>
        <taxon>Rhabditida</taxon>
        <taxon>Tylenchina</taxon>
        <taxon>Tylenchomorpha</taxon>
        <taxon>Aphelenchoidea</taxon>
        <taxon>Aphelenchoididae</taxon>
        <taxon>Bursaphelenchus</taxon>
    </lineage>
</organism>
<dbReference type="Proteomes" id="UP000614601">
    <property type="component" value="Unassembled WGS sequence"/>
</dbReference>
<sequence length="201" mass="23405">MKKDSLEPEDFEDNLQLHSKCGVHVQLLYFIASIVCVVFDLLAVVLLLVLFMYPEFHRKSVVYSQLLQYYDRTRPYSYHLVYNGVLFFWVFLFFAHILCIGVGLFGVKLRRPYLMLPQISLLVVRLGIFIVLFFGLITINFVGSEVVILATMLICLFGIVSGLYLMASVFCFRYVREKHLMIQKILASAKSVHFKDKKRKK</sequence>
<comment type="caution">
    <text evidence="2">The sequence shown here is derived from an EMBL/GenBank/DDBJ whole genome shotgun (WGS) entry which is preliminary data.</text>
</comment>
<proteinExistence type="predicted"/>
<reference evidence="2" key="1">
    <citation type="submission" date="2020-09" db="EMBL/GenBank/DDBJ databases">
        <authorList>
            <person name="Kikuchi T."/>
        </authorList>
    </citation>
    <scope>NUCLEOTIDE SEQUENCE</scope>
    <source>
        <strain evidence="2">SH1</strain>
    </source>
</reference>
<keyword evidence="1" id="KW-0472">Membrane</keyword>
<evidence type="ECO:0000313" key="2">
    <source>
        <dbReference type="EMBL" id="CAD5224851.1"/>
    </source>
</evidence>
<name>A0A811L9F7_9BILA</name>
<dbReference type="EMBL" id="CAJFDH010000005">
    <property type="protein sequence ID" value="CAD5224851.1"/>
    <property type="molecule type" value="Genomic_DNA"/>
</dbReference>
<dbReference type="Proteomes" id="UP000783686">
    <property type="component" value="Unassembled WGS sequence"/>
</dbReference>
<feature type="transmembrane region" description="Helical" evidence="1">
    <location>
        <begin position="148"/>
        <end position="175"/>
    </location>
</feature>
<keyword evidence="1" id="KW-0812">Transmembrane</keyword>
<keyword evidence="3" id="KW-1185">Reference proteome</keyword>
<evidence type="ECO:0000256" key="1">
    <source>
        <dbReference type="SAM" id="Phobius"/>
    </source>
</evidence>
<dbReference type="EMBL" id="CAJFCW020000005">
    <property type="protein sequence ID" value="CAG9120260.1"/>
    <property type="molecule type" value="Genomic_DNA"/>
</dbReference>
<protein>
    <submittedName>
        <fullName evidence="2">Uncharacterized protein</fullName>
    </submittedName>
</protein>
<feature type="transmembrane region" description="Helical" evidence="1">
    <location>
        <begin position="119"/>
        <end position="142"/>
    </location>
</feature>
<dbReference type="AlphaFoldDB" id="A0A811L9F7"/>
<evidence type="ECO:0000313" key="3">
    <source>
        <dbReference type="Proteomes" id="UP000614601"/>
    </source>
</evidence>
<gene>
    <name evidence="2" type="ORF">BOKJ2_LOCUS11285</name>
</gene>
<feature type="transmembrane region" description="Helical" evidence="1">
    <location>
        <begin position="27"/>
        <end position="53"/>
    </location>
</feature>
<accession>A0A811L9F7</accession>
<feature type="transmembrane region" description="Helical" evidence="1">
    <location>
        <begin position="86"/>
        <end position="107"/>
    </location>
</feature>
<keyword evidence="1" id="KW-1133">Transmembrane helix</keyword>